<evidence type="ECO:0000256" key="2">
    <source>
        <dbReference type="ARBA" id="ARBA00009812"/>
    </source>
</evidence>
<evidence type="ECO:0000256" key="9">
    <source>
        <dbReference type="ARBA" id="ARBA00023157"/>
    </source>
</evidence>
<name>A0AAQ4QHA5_GASAC</name>
<keyword evidence="3" id="KW-1003">Cell membrane</keyword>
<evidence type="ECO:0000256" key="7">
    <source>
        <dbReference type="ARBA" id="ARBA00022889"/>
    </source>
</evidence>
<evidence type="ECO:0000256" key="13">
    <source>
        <dbReference type="ARBA" id="ARBA00038703"/>
    </source>
</evidence>
<keyword evidence="6" id="KW-0677">Repeat</keyword>
<dbReference type="FunFam" id="2.60.40.10:FF:000044">
    <property type="entry name" value="Contactin 1"/>
    <property type="match status" value="1"/>
</dbReference>
<proteinExistence type="inferred from homology"/>
<dbReference type="FunFam" id="2.60.40.10:FF:000052">
    <property type="entry name" value="Contactin 1"/>
    <property type="match status" value="1"/>
</dbReference>
<dbReference type="Pfam" id="PF13927">
    <property type="entry name" value="Ig_3"/>
    <property type="match status" value="3"/>
</dbReference>
<dbReference type="SUPFAM" id="SSF48726">
    <property type="entry name" value="Immunoglobulin"/>
    <property type="match status" value="6"/>
</dbReference>
<feature type="domain" description="Ig-like" evidence="15">
    <location>
        <begin position="1"/>
        <end position="104"/>
    </location>
</feature>
<dbReference type="Gene3D" id="2.60.40.10">
    <property type="entry name" value="Immunoglobulins"/>
    <property type="match status" value="9"/>
</dbReference>
<dbReference type="FunFam" id="2.60.40.10:FF:000047">
    <property type="entry name" value="Contactin 1"/>
    <property type="match status" value="1"/>
</dbReference>
<evidence type="ECO:0000259" key="16">
    <source>
        <dbReference type="PROSITE" id="PS50853"/>
    </source>
</evidence>
<dbReference type="PROSITE" id="PS50835">
    <property type="entry name" value="IG_LIKE"/>
    <property type="match status" value="6"/>
</dbReference>
<evidence type="ECO:0000256" key="4">
    <source>
        <dbReference type="ARBA" id="ARBA00022622"/>
    </source>
</evidence>
<dbReference type="SMART" id="SM00060">
    <property type="entry name" value="FN3"/>
    <property type="match status" value="3"/>
</dbReference>
<reference evidence="17" key="2">
    <citation type="submission" date="2025-08" db="UniProtKB">
        <authorList>
            <consortium name="Ensembl"/>
        </authorList>
    </citation>
    <scope>IDENTIFICATION</scope>
</reference>
<dbReference type="AlphaFoldDB" id="A0AAQ4QHA5"/>
<keyword evidence="4" id="KW-0336">GPI-anchor</keyword>
<dbReference type="InterPro" id="IPR036179">
    <property type="entry name" value="Ig-like_dom_sf"/>
</dbReference>
<dbReference type="Pfam" id="PF07679">
    <property type="entry name" value="I-set"/>
    <property type="match status" value="2"/>
</dbReference>
<dbReference type="InterPro" id="IPR007110">
    <property type="entry name" value="Ig-like_dom"/>
</dbReference>
<evidence type="ECO:0000256" key="10">
    <source>
        <dbReference type="ARBA" id="ARBA00023180"/>
    </source>
</evidence>
<reference evidence="17" key="3">
    <citation type="submission" date="2025-09" db="UniProtKB">
        <authorList>
            <consortium name="Ensembl"/>
        </authorList>
    </citation>
    <scope>IDENTIFICATION</scope>
</reference>
<dbReference type="GO" id="GO:0005886">
    <property type="term" value="C:plasma membrane"/>
    <property type="evidence" value="ECO:0007669"/>
    <property type="project" value="UniProtKB-SubCell"/>
</dbReference>
<evidence type="ECO:0000256" key="8">
    <source>
        <dbReference type="ARBA" id="ARBA00023136"/>
    </source>
</evidence>
<evidence type="ECO:0000256" key="1">
    <source>
        <dbReference type="ARBA" id="ARBA00004609"/>
    </source>
</evidence>
<reference evidence="17 18" key="1">
    <citation type="journal article" date="2021" name="G3 (Bethesda)">
        <title>Improved contiguity of the threespine stickleback genome using long-read sequencing.</title>
        <authorList>
            <person name="Nath S."/>
            <person name="Shaw D.E."/>
            <person name="White M.A."/>
        </authorList>
    </citation>
    <scope>NUCLEOTIDE SEQUENCE [LARGE SCALE GENOMIC DNA]</scope>
    <source>
        <strain evidence="17 18">Lake Benthic</strain>
    </source>
</reference>
<feature type="domain" description="Fibronectin type-III" evidence="16">
    <location>
        <begin position="691"/>
        <end position="788"/>
    </location>
</feature>
<dbReference type="GO" id="GO:0098552">
    <property type="term" value="C:side of membrane"/>
    <property type="evidence" value="ECO:0007669"/>
    <property type="project" value="UniProtKB-KW"/>
</dbReference>
<feature type="domain" description="Ig-like" evidence="15">
    <location>
        <begin position="305"/>
        <end position="389"/>
    </location>
</feature>
<evidence type="ECO:0000313" key="17">
    <source>
        <dbReference type="Ensembl" id="ENSGACP00000049693.1"/>
    </source>
</evidence>
<sequence length="939" mass="102509">SCTESSSSRTFQSNMCSEMLPSAPRPFPRPTKWKLCIYLTSFRSFVYRWKLNGTEISPRSGSHYSLSGGNLRISHLNKDHDAGTYQCLASNSFGTIVSREASLTFAYLENFKTHKRSSVSVREGQGVVLLCGPPPHSGDLVFSWIFNEYPTFVKQDTRRFISQETGNLYIAMVEPSDVGNYTCVVTNTVTKSRVQGPPAPLVLRSDGVMGEYEPKIEVQVPEVVHVAKGSTVKLECFALGNPVPSINWRRVDGVPFPRKVDMRKASGVLEIPYFQQEDAGTYECVAENSRGSNAAKGKLSFYAPPHLIEKPQEAQKLIDDSLVWECKATGKPKPSYRWMKNGENLEAAERVQVADGALSISRLTLSDAGMYQCVAGNKHGEVYSNAELRIIAVAPDFSHNQLRSQTLVRVGGDVLIECKPKMSPWGVISWRKGSEALQESNRVSVLDSGNLRVWNATQSDAGLYTCVARNQFGVASSTGSVTVKEPTSITTLPSTLDITVGESVVLPCQVSHDPSLELKFTWFFNEQLIHFGSHGGFFEKVGGQHSAGDIMIRNIQLRHAGKYTCAVQTKVDSISIAADLVVRGPPGPPTSVHVEEITDTTASLSWRPGPDNHSPITAYTIQARTPFSLGWQAVTTVPEVVGGHRLTATVIDLSPWVEYEFRVLASNAVGTGEPSKPSKQARTKGTSPKVTPANVSGGGGSRSELVITWEPVPEELQNGPGFGYVVAFRPHGSTGWMQAAVPSPETSKYVFKNESIQPFSPFHVKVGVYNNEGEGPFGPVTNIYSAEEGACHFSSLPWNASKKRVLGYEVSVQKTVGNQTSTVIRGVKGSSTYCISVRAYNTAGTGPPSAAVNVTTKKPRKYRPESPPRRPFQLAQSASDYIELGNRHSRLNVMETNTTSVELALPTDEDYIIQIKPFGEGGEGSSSRQITIPRIPGQW</sequence>
<feature type="compositionally biased region" description="Polar residues" evidence="14">
    <location>
        <begin position="677"/>
        <end position="689"/>
    </location>
</feature>
<dbReference type="GO" id="GO:0007420">
    <property type="term" value="P:brain development"/>
    <property type="evidence" value="ECO:0007669"/>
    <property type="project" value="TreeGrafter"/>
</dbReference>
<feature type="domain" description="Ig-like" evidence="15">
    <location>
        <begin position="214"/>
        <end position="300"/>
    </location>
</feature>
<evidence type="ECO:0000256" key="6">
    <source>
        <dbReference type="ARBA" id="ARBA00022737"/>
    </source>
</evidence>
<dbReference type="PANTHER" id="PTHR44170">
    <property type="entry name" value="PROTEIN SIDEKICK"/>
    <property type="match status" value="1"/>
</dbReference>
<evidence type="ECO:0000256" key="11">
    <source>
        <dbReference type="ARBA" id="ARBA00023288"/>
    </source>
</evidence>
<dbReference type="FunFam" id="2.60.40.10:FF:000035">
    <property type="entry name" value="Contactin 1"/>
    <property type="match status" value="1"/>
</dbReference>
<dbReference type="GeneTree" id="ENSGT00940000164786"/>
<comment type="subcellular location">
    <subcellularLocation>
        <location evidence="1">Cell membrane</location>
        <topology evidence="1">Lipid-anchor</topology>
        <topology evidence="1">GPI-anchor</topology>
    </subcellularLocation>
</comment>
<keyword evidence="10" id="KW-0325">Glycoprotein</keyword>
<keyword evidence="11" id="KW-0449">Lipoprotein</keyword>
<dbReference type="CDD" id="cd00063">
    <property type="entry name" value="FN3"/>
    <property type="match status" value="3"/>
</dbReference>
<evidence type="ECO:0000256" key="3">
    <source>
        <dbReference type="ARBA" id="ARBA00022475"/>
    </source>
</evidence>
<dbReference type="PROSITE" id="PS50853">
    <property type="entry name" value="FN3"/>
    <property type="match status" value="2"/>
</dbReference>
<evidence type="ECO:0000256" key="5">
    <source>
        <dbReference type="ARBA" id="ARBA00022729"/>
    </source>
</evidence>
<dbReference type="Ensembl" id="ENSGACT00000086387.1">
    <property type="protein sequence ID" value="ENSGACP00000049693.1"/>
    <property type="gene ID" value="ENSGACG00000011729.2"/>
</dbReference>
<keyword evidence="8" id="KW-0472">Membrane</keyword>
<dbReference type="GO" id="GO:0007411">
    <property type="term" value="P:axon guidance"/>
    <property type="evidence" value="ECO:0007669"/>
    <property type="project" value="TreeGrafter"/>
</dbReference>
<feature type="domain" description="Ig-like" evidence="15">
    <location>
        <begin position="486"/>
        <end position="575"/>
    </location>
</feature>
<evidence type="ECO:0000259" key="15">
    <source>
        <dbReference type="PROSITE" id="PS50835"/>
    </source>
</evidence>
<dbReference type="InterPro" id="IPR003961">
    <property type="entry name" value="FN3_dom"/>
</dbReference>
<dbReference type="GO" id="GO:0030424">
    <property type="term" value="C:axon"/>
    <property type="evidence" value="ECO:0007669"/>
    <property type="project" value="TreeGrafter"/>
</dbReference>
<dbReference type="FunFam" id="2.60.40.10:FF:000005">
    <property type="entry name" value="Neuronal cell adhesion molecule"/>
    <property type="match status" value="1"/>
</dbReference>
<feature type="domain" description="Ig-like" evidence="15">
    <location>
        <begin position="395"/>
        <end position="482"/>
    </location>
</feature>
<dbReference type="InterPro" id="IPR003598">
    <property type="entry name" value="Ig_sub2"/>
</dbReference>
<comment type="similarity">
    <text evidence="2">Belongs to the immunoglobulin superfamily. Contactin family.</text>
</comment>
<dbReference type="SMART" id="SM00409">
    <property type="entry name" value="IG"/>
    <property type="match status" value="6"/>
</dbReference>
<dbReference type="FunFam" id="2.60.40.10:FF:000004">
    <property type="entry name" value="DCC isoform 1"/>
    <property type="match status" value="2"/>
</dbReference>
<organism evidence="17 18">
    <name type="scientific">Gasterosteus aculeatus aculeatus</name>
    <name type="common">three-spined stickleback</name>
    <dbReference type="NCBI Taxonomy" id="481459"/>
    <lineage>
        <taxon>Eukaryota</taxon>
        <taxon>Metazoa</taxon>
        <taxon>Chordata</taxon>
        <taxon>Craniata</taxon>
        <taxon>Vertebrata</taxon>
        <taxon>Euteleostomi</taxon>
        <taxon>Actinopterygii</taxon>
        <taxon>Neopterygii</taxon>
        <taxon>Teleostei</taxon>
        <taxon>Neoteleostei</taxon>
        <taxon>Acanthomorphata</taxon>
        <taxon>Eupercaria</taxon>
        <taxon>Perciformes</taxon>
        <taxon>Cottioidei</taxon>
        <taxon>Gasterosteales</taxon>
        <taxon>Gasterosteidae</taxon>
        <taxon>Gasterosteus</taxon>
    </lineage>
</organism>
<feature type="region of interest" description="Disordered" evidence="14">
    <location>
        <begin position="918"/>
        <end position="939"/>
    </location>
</feature>
<dbReference type="InterPro" id="IPR003599">
    <property type="entry name" value="Ig_sub"/>
</dbReference>
<dbReference type="Proteomes" id="UP000007635">
    <property type="component" value="Chromosome XVII"/>
</dbReference>
<keyword evidence="7" id="KW-0130">Cell adhesion</keyword>
<comment type="subunit">
    <text evidence="13">Interacts with PTPRG.</text>
</comment>
<accession>A0AAQ4QHA5</accession>
<dbReference type="InterPro" id="IPR036116">
    <property type="entry name" value="FN3_sf"/>
</dbReference>
<dbReference type="SUPFAM" id="SSF49265">
    <property type="entry name" value="Fibronectin type III"/>
    <property type="match status" value="2"/>
</dbReference>
<keyword evidence="18" id="KW-1185">Reference proteome</keyword>
<feature type="region of interest" description="Disordered" evidence="14">
    <location>
        <begin position="669"/>
        <end position="702"/>
    </location>
</feature>
<dbReference type="InterPro" id="IPR013783">
    <property type="entry name" value="Ig-like_fold"/>
</dbReference>
<keyword evidence="12" id="KW-0393">Immunoglobulin domain</keyword>
<feature type="domain" description="Ig-like" evidence="15">
    <location>
        <begin position="109"/>
        <end position="195"/>
    </location>
</feature>
<dbReference type="GO" id="GO:0098632">
    <property type="term" value="F:cell-cell adhesion mediator activity"/>
    <property type="evidence" value="ECO:0007669"/>
    <property type="project" value="TreeGrafter"/>
</dbReference>
<dbReference type="PANTHER" id="PTHR44170:SF18">
    <property type="entry name" value="CONTACTIN 3B-RELATED"/>
    <property type="match status" value="1"/>
</dbReference>
<keyword evidence="5" id="KW-0732">Signal</keyword>
<dbReference type="SMART" id="SM00408">
    <property type="entry name" value="IGc2"/>
    <property type="match status" value="6"/>
</dbReference>
<dbReference type="FunFam" id="2.60.40.10:FF:000064">
    <property type="entry name" value="Contactin 1"/>
    <property type="match status" value="1"/>
</dbReference>
<dbReference type="InterPro" id="IPR013098">
    <property type="entry name" value="Ig_I-set"/>
</dbReference>
<feature type="domain" description="Fibronectin type-III" evidence="16">
    <location>
        <begin position="588"/>
        <end position="686"/>
    </location>
</feature>
<evidence type="ECO:0000256" key="14">
    <source>
        <dbReference type="SAM" id="MobiDB-lite"/>
    </source>
</evidence>
<evidence type="ECO:0000256" key="12">
    <source>
        <dbReference type="ARBA" id="ARBA00023319"/>
    </source>
</evidence>
<dbReference type="Pfam" id="PF00041">
    <property type="entry name" value="fn3"/>
    <property type="match status" value="2"/>
</dbReference>
<protein>
    <submittedName>
        <fullName evidence="17">Contactin 4</fullName>
    </submittedName>
</protein>
<keyword evidence="9" id="KW-1015">Disulfide bond</keyword>
<evidence type="ECO:0000313" key="18">
    <source>
        <dbReference type="Proteomes" id="UP000007635"/>
    </source>
</evidence>